<evidence type="ECO:0000313" key="1">
    <source>
        <dbReference type="EMBL" id="KND95844.1"/>
    </source>
</evidence>
<dbReference type="VEuPathDB" id="FungiDB:QG37_07795"/>
<proteinExistence type="predicted"/>
<comment type="caution">
    <text evidence="1">The sequence shown here is derived from an EMBL/GenBank/DDBJ whole genome shotgun (WGS) entry which is preliminary data.</text>
</comment>
<dbReference type="Proteomes" id="UP000037122">
    <property type="component" value="Unassembled WGS sequence"/>
</dbReference>
<protein>
    <submittedName>
        <fullName evidence="1">Uncharacterized protein</fullName>
    </submittedName>
</protein>
<sequence length="59" mass="6329">MKYAKRQQEGHGEYGTRSGTSFFIPVPSANFEAVHAASTPGWAKFASSAALIAKIESQI</sequence>
<accession>A0A0L0NP96</accession>
<reference evidence="2" key="1">
    <citation type="journal article" date="2015" name="BMC Genomics">
        <title>Draft genome of a commonly misdiagnosed multidrug resistant pathogen Candida auris.</title>
        <authorList>
            <person name="Chatterjee S."/>
            <person name="Alampalli S.V."/>
            <person name="Nageshan R.K."/>
            <person name="Chettiar S.T."/>
            <person name="Joshi S."/>
            <person name="Tatu U.S."/>
        </authorList>
    </citation>
    <scope>NUCLEOTIDE SEQUENCE [LARGE SCALE GENOMIC DNA]</scope>
    <source>
        <strain evidence="2">6684</strain>
    </source>
</reference>
<name>A0A0L0NP96_CANAR</name>
<organism evidence="1 2">
    <name type="scientific">Candidozyma auris</name>
    <name type="common">Yeast</name>
    <name type="synonym">Candida auris</name>
    <dbReference type="NCBI Taxonomy" id="498019"/>
    <lineage>
        <taxon>Eukaryota</taxon>
        <taxon>Fungi</taxon>
        <taxon>Dikarya</taxon>
        <taxon>Ascomycota</taxon>
        <taxon>Saccharomycotina</taxon>
        <taxon>Pichiomycetes</taxon>
        <taxon>Metschnikowiaceae</taxon>
        <taxon>Candidozyma</taxon>
    </lineage>
</organism>
<dbReference type="AlphaFoldDB" id="A0A0L0NP96"/>
<gene>
    <name evidence="1" type="ORF">QG37_07795</name>
</gene>
<evidence type="ECO:0000313" key="2">
    <source>
        <dbReference type="Proteomes" id="UP000037122"/>
    </source>
</evidence>
<dbReference type="EMBL" id="LGST01000064">
    <property type="protein sequence ID" value="KND95844.1"/>
    <property type="molecule type" value="Genomic_DNA"/>
</dbReference>